<dbReference type="EMBL" id="JAGYWB010000002">
    <property type="protein sequence ID" value="KAI0529216.1"/>
    <property type="molecule type" value="Genomic_DNA"/>
</dbReference>
<dbReference type="Proteomes" id="UP000829196">
    <property type="component" value="Unassembled WGS sequence"/>
</dbReference>
<reference evidence="2" key="1">
    <citation type="journal article" date="2022" name="Front. Genet.">
        <title>Chromosome-Scale Assembly of the Dendrobium nobile Genome Provides Insights Into the Molecular Mechanism of the Biosynthesis of the Medicinal Active Ingredient of Dendrobium.</title>
        <authorList>
            <person name="Xu Q."/>
            <person name="Niu S.-C."/>
            <person name="Li K.-L."/>
            <person name="Zheng P.-J."/>
            <person name="Zhang X.-J."/>
            <person name="Jia Y."/>
            <person name="Liu Y."/>
            <person name="Niu Y.-X."/>
            <person name="Yu L.-H."/>
            <person name="Chen D.-F."/>
            <person name="Zhang G.-Q."/>
        </authorList>
    </citation>
    <scope>NUCLEOTIDE SEQUENCE</scope>
    <source>
        <tissue evidence="2">Leaf</tissue>
    </source>
</reference>
<evidence type="ECO:0000313" key="2">
    <source>
        <dbReference type="EMBL" id="KAI0529216.1"/>
    </source>
</evidence>
<organism evidence="2 3">
    <name type="scientific">Dendrobium nobile</name>
    <name type="common">Orchid</name>
    <dbReference type="NCBI Taxonomy" id="94219"/>
    <lineage>
        <taxon>Eukaryota</taxon>
        <taxon>Viridiplantae</taxon>
        <taxon>Streptophyta</taxon>
        <taxon>Embryophyta</taxon>
        <taxon>Tracheophyta</taxon>
        <taxon>Spermatophyta</taxon>
        <taxon>Magnoliopsida</taxon>
        <taxon>Liliopsida</taxon>
        <taxon>Asparagales</taxon>
        <taxon>Orchidaceae</taxon>
        <taxon>Epidendroideae</taxon>
        <taxon>Malaxideae</taxon>
        <taxon>Dendrobiinae</taxon>
        <taxon>Dendrobium</taxon>
    </lineage>
</organism>
<dbReference type="OrthoDB" id="692410at2759"/>
<protein>
    <recommendedName>
        <fullName evidence="1">Reverse transcriptase zinc-binding domain-containing protein</fullName>
    </recommendedName>
</protein>
<name>A0A8T3C5Q0_DENNO</name>
<keyword evidence="3" id="KW-1185">Reference proteome</keyword>
<feature type="domain" description="Reverse transcriptase zinc-binding" evidence="1">
    <location>
        <begin position="54"/>
        <end position="133"/>
    </location>
</feature>
<proteinExistence type="predicted"/>
<evidence type="ECO:0000313" key="3">
    <source>
        <dbReference type="Proteomes" id="UP000829196"/>
    </source>
</evidence>
<dbReference type="Pfam" id="PF13966">
    <property type="entry name" value="zf-RVT"/>
    <property type="match status" value="1"/>
</dbReference>
<accession>A0A8T3C5Q0</accession>
<sequence>MLHHKEVGNWIENDIWVIPSYIPANITQDILNISILNQAASAISWNKVKLPVFKNFYSFFFFNSNKVDWFKYVWHKNYALRFSSFTWMVMLNGLKTADILIKRNIMVPSNCILCNNGYERHRHLFFECEFSFQIISKFVPNINFFMLRLNLMQILEFIWNSKWNKDDKNLYFLCICCSLYFIWKESNCRKMENKFSSQDSIYNHIRFKVQAKVFSWSSYPKIQHRII</sequence>
<gene>
    <name evidence="2" type="ORF">KFK09_001763</name>
</gene>
<evidence type="ECO:0000259" key="1">
    <source>
        <dbReference type="Pfam" id="PF13966"/>
    </source>
</evidence>
<dbReference type="AlphaFoldDB" id="A0A8T3C5Q0"/>
<comment type="caution">
    <text evidence="2">The sequence shown here is derived from an EMBL/GenBank/DDBJ whole genome shotgun (WGS) entry which is preliminary data.</text>
</comment>
<dbReference type="InterPro" id="IPR026960">
    <property type="entry name" value="RVT-Znf"/>
</dbReference>